<evidence type="ECO:0000313" key="2">
    <source>
        <dbReference type="Proteomes" id="UP001275057"/>
    </source>
</evidence>
<dbReference type="Proteomes" id="UP001275057">
    <property type="component" value="Unassembled WGS sequence"/>
</dbReference>
<organism evidence="1 2">
    <name type="scientific">Serratia marcescens</name>
    <dbReference type="NCBI Taxonomy" id="615"/>
    <lineage>
        <taxon>Bacteria</taxon>
        <taxon>Pseudomonadati</taxon>
        <taxon>Pseudomonadota</taxon>
        <taxon>Gammaproteobacteria</taxon>
        <taxon>Enterobacterales</taxon>
        <taxon>Yersiniaceae</taxon>
        <taxon>Serratia</taxon>
    </lineage>
</organism>
<dbReference type="AlphaFoldDB" id="A0ABD5IEQ9"/>
<comment type="caution">
    <text evidence="1">The sequence shown here is derived from an EMBL/GenBank/DDBJ whole genome shotgun (WGS) entry which is preliminary data.</text>
</comment>
<dbReference type="RefSeq" id="WP_319857089.1">
    <property type="nucleotide sequence ID" value="NZ_JAXABG010000004.1"/>
</dbReference>
<evidence type="ECO:0000313" key="1">
    <source>
        <dbReference type="EMBL" id="MDX7082525.1"/>
    </source>
</evidence>
<protein>
    <recommendedName>
        <fullName evidence="3">YubB ferredoxin-like domain-containing protein</fullName>
    </recommendedName>
</protein>
<sequence>MPANELKPTLAKGAKLNADTWADFVTRLKYHCEGDGVDDHCTADPLFVVQTKRLISGIDMDYTDQYLVHCDDSNWFSPQEYWDDLDDERQAEIDAECCEEYNATFLNMKEHQQWDYLGALEDHTVTGYAWEWEYVNAHFTREAAEAFINRKKHDYGKMQIFVDSQYWAWEFNAIRNAILNGQLAFVGEITEEAQHG</sequence>
<proteinExistence type="predicted"/>
<evidence type="ECO:0008006" key="3">
    <source>
        <dbReference type="Google" id="ProtNLM"/>
    </source>
</evidence>
<name>A0ABD5IEQ9_SERMA</name>
<reference evidence="1 2" key="1">
    <citation type="submission" date="2023-11" db="EMBL/GenBank/DDBJ databases">
        <title>Detection of rare carbapenemases in Enterobacterales - comparison of two colorimetric and two CIM-based carbapenemase assays.</title>
        <authorList>
            <person name="Schaffarczyk L."/>
            <person name="Noster J."/>
            <person name="Stelzer Y."/>
            <person name="Sattler J."/>
            <person name="Gatermann S."/>
            <person name="Hamprecht A."/>
        </authorList>
    </citation>
    <scope>NUCLEOTIDE SEQUENCE [LARGE SCALE GENOMIC DNA]</scope>
    <source>
        <strain evidence="1 2">CIM-Carb-136</strain>
    </source>
</reference>
<dbReference type="EMBL" id="JAXABG010000004">
    <property type="protein sequence ID" value="MDX7082525.1"/>
    <property type="molecule type" value="Genomic_DNA"/>
</dbReference>
<gene>
    <name evidence="1" type="ORF">SJ435_09005</name>
</gene>
<accession>A0ABD5IEQ9</accession>